<dbReference type="SMART" id="SM01130">
    <property type="entry name" value="DHDPS"/>
    <property type="match status" value="1"/>
</dbReference>
<proteinExistence type="inferred from homology"/>
<evidence type="ECO:0000256" key="2">
    <source>
        <dbReference type="PIRNR" id="PIRNR001365"/>
    </source>
</evidence>
<keyword evidence="1 2" id="KW-0456">Lyase</keyword>
<dbReference type="Pfam" id="PF00701">
    <property type="entry name" value="DHDPS"/>
    <property type="match status" value="1"/>
</dbReference>
<sequence>MSFGISAALLTPFCADGSIDRAMLRAHATGLLDDGLTRVTLFGTTGEGASIGFTERSEAIATVVDSGVAPTGITLGLCACAIPDVLAQVGQGLSSGITDFLLPPPFYFKGLDDAGVFAWNAQLFRDADARAKFILYNIPQVTSVPLSVHLVHRLRRAFPERVMAIKDSSGDWANTQALLKHRDIPVLVGDERLLHKAAALGAAGSICGMANLYPRRLLQVFETHKEDADLCAEVDRIVSVPVIPALKLIIARITGHADWENTRPPLQALSGQARAAIMAGMSGKVTA</sequence>
<dbReference type="EMBL" id="JAHXDN010000002">
    <property type="protein sequence ID" value="MBW4707407.1"/>
    <property type="molecule type" value="Genomic_DNA"/>
</dbReference>
<evidence type="ECO:0000256" key="1">
    <source>
        <dbReference type="ARBA" id="ARBA00023239"/>
    </source>
</evidence>
<dbReference type="PANTHER" id="PTHR12128:SF67">
    <property type="entry name" value="BLR3884 PROTEIN"/>
    <property type="match status" value="1"/>
</dbReference>
<name>A0A9X1FTK6_9RHOB</name>
<dbReference type="GO" id="GO:0008840">
    <property type="term" value="F:4-hydroxy-tetrahydrodipicolinate synthase activity"/>
    <property type="evidence" value="ECO:0007669"/>
    <property type="project" value="TreeGrafter"/>
</dbReference>
<organism evidence="3 4">
    <name type="scientific">Roseobacter insulae</name>
    <dbReference type="NCBI Taxonomy" id="2859783"/>
    <lineage>
        <taxon>Bacteria</taxon>
        <taxon>Pseudomonadati</taxon>
        <taxon>Pseudomonadota</taxon>
        <taxon>Alphaproteobacteria</taxon>
        <taxon>Rhodobacterales</taxon>
        <taxon>Roseobacteraceae</taxon>
        <taxon>Roseobacter</taxon>
    </lineage>
</organism>
<keyword evidence="4" id="KW-1185">Reference proteome</keyword>
<dbReference type="AlphaFoldDB" id="A0A9X1FTK6"/>
<evidence type="ECO:0000313" key="3">
    <source>
        <dbReference type="EMBL" id="MBW4707407.1"/>
    </source>
</evidence>
<comment type="caution">
    <text evidence="3">The sequence shown here is derived from an EMBL/GenBank/DDBJ whole genome shotgun (WGS) entry which is preliminary data.</text>
</comment>
<reference evidence="3" key="1">
    <citation type="submission" date="2021-07" db="EMBL/GenBank/DDBJ databases">
        <title>Roseobacter insulae sp. nov., isolated from a tidal flat.</title>
        <authorList>
            <person name="Park S."/>
            <person name="Yoon J.-H."/>
        </authorList>
    </citation>
    <scope>NUCLEOTIDE SEQUENCE</scope>
    <source>
        <strain evidence="3">YSTF-M11</strain>
    </source>
</reference>
<gene>
    <name evidence="3" type="ORF">KX928_06375</name>
</gene>
<dbReference type="InterPro" id="IPR002220">
    <property type="entry name" value="DapA-like"/>
</dbReference>
<protein>
    <submittedName>
        <fullName evidence="3">Dihydrodipicolinate synthase family protein</fullName>
    </submittedName>
</protein>
<dbReference type="RefSeq" id="WP_219500247.1">
    <property type="nucleotide sequence ID" value="NZ_JAHXDN010000002.1"/>
</dbReference>
<dbReference type="CDD" id="cd00408">
    <property type="entry name" value="DHDPS-like"/>
    <property type="match status" value="1"/>
</dbReference>
<comment type="similarity">
    <text evidence="2">Belongs to the DapA family.</text>
</comment>
<accession>A0A9X1FTK6</accession>
<dbReference type="Proteomes" id="UP001138661">
    <property type="component" value="Unassembled WGS sequence"/>
</dbReference>
<dbReference type="PANTHER" id="PTHR12128">
    <property type="entry name" value="DIHYDRODIPICOLINATE SYNTHASE"/>
    <property type="match status" value="1"/>
</dbReference>
<evidence type="ECO:0000313" key="4">
    <source>
        <dbReference type="Proteomes" id="UP001138661"/>
    </source>
</evidence>
<dbReference type="PIRSF" id="PIRSF001365">
    <property type="entry name" value="DHDPS"/>
    <property type="match status" value="1"/>
</dbReference>